<evidence type="ECO:0000256" key="5">
    <source>
        <dbReference type="ARBA" id="ARBA00013155"/>
    </source>
</evidence>
<dbReference type="SUPFAM" id="SSF53383">
    <property type="entry name" value="PLP-dependent transferases"/>
    <property type="match status" value="1"/>
</dbReference>
<evidence type="ECO:0000256" key="7">
    <source>
        <dbReference type="ARBA" id="ARBA00022576"/>
    </source>
</evidence>
<keyword evidence="15" id="KW-1185">Reference proteome</keyword>
<dbReference type="InterPro" id="IPR004637">
    <property type="entry name" value="Dat"/>
</dbReference>
<evidence type="ECO:0000256" key="6">
    <source>
        <dbReference type="ARBA" id="ARBA00014798"/>
    </source>
</evidence>
<dbReference type="Gene3D" id="3.90.1150.10">
    <property type="entry name" value="Aspartate Aminotransferase, domain 1"/>
    <property type="match status" value="1"/>
</dbReference>
<dbReference type="GO" id="GO:0030170">
    <property type="term" value="F:pyridoxal phosphate binding"/>
    <property type="evidence" value="ECO:0007669"/>
    <property type="project" value="InterPro"/>
</dbReference>
<dbReference type="Gene3D" id="3.40.640.10">
    <property type="entry name" value="Type I PLP-dependent aspartate aminotransferase-like (Major domain)"/>
    <property type="match status" value="1"/>
</dbReference>
<dbReference type="Proteomes" id="UP000266340">
    <property type="component" value="Unassembled WGS sequence"/>
</dbReference>
<evidence type="ECO:0000256" key="11">
    <source>
        <dbReference type="ARBA" id="ARBA00030665"/>
    </source>
</evidence>
<dbReference type="InterPro" id="IPR005814">
    <property type="entry name" value="Aminotrans_3"/>
</dbReference>
<proteinExistence type="inferred from homology"/>
<dbReference type="UniPathway" id="UPA00067">
    <property type="reaction ID" value="UER00121"/>
</dbReference>
<evidence type="ECO:0000313" key="15">
    <source>
        <dbReference type="Proteomes" id="UP000266340"/>
    </source>
</evidence>
<dbReference type="GO" id="GO:0045303">
    <property type="term" value="F:diaminobutyrate-2-oxoglutarate transaminase activity"/>
    <property type="evidence" value="ECO:0007669"/>
    <property type="project" value="UniProtKB-EC"/>
</dbReference>
<evidence type="ECO:0000256" key="8">
    <source>
        <dbReference type="ARBA" id="ARBA00022679"/>
    </source>
</evidence>
<dbReference type="EMBL" id="QXJM01000038">
    <property type="protein sequence ID" value="RIE03252.1"/>
    <property type="molecule type" value="Genomic_DNA"/>
</dbReference>
<name>A0A398CLY2_9BACL</name>
<dbReference type="InterPro" id="IPR015424">
    <property type="entry name" value="PyrdxlP-dep_Trfase"/>
</dbReference>
<keyword evidence="9" id="KW-0663">Pyridoxal phosphate</keyword>
<organism evidence="14 15">
    <name type="scientific">Cohnella faecalis</name>
    <dbReference type="NCBI Taxonomy" id="2315694"/>
    <lineage>
        <taxon>Bacteria</taxon>
        <taxon>Bacillati</taxon>
        <taxon>Bacillota</taxon>
        <taxon>Bacilli</taxon>
        <taxon>Bacillales</taxon>
        <taxon>Paenibacillaceae</taxon>
        <taxon>Cohnella</taxon>
    </lineage>
</organism>
<evidence type="ECO:0000256" key="1">
    <source>
        <dbReference type="ARBA" id="ARBA00001933"/>
    </source>
</evidence>
<sequence>MDGHVPGLRSEQLLREQELLEGNARSYPRGIPVAFQEGRGATLQDVDGNLYVDFFGGAGTLNVGHSHPDVLEASIAQQRKLNHSLDFPTEAKLRLMRNLKSVLPGTLAGSAKIQFGGPTAPMRSKAL</sequence>
<evidence type="ECO:0000256" key="2">
    <source>
        <dbReference type="ARBA" id="ARBA00002189"/>
    </source>
</evidence>
<keyword evidence="8 14" id="KW-0808">Transferase</keyword>
<comment type="catalytic activity">
    <reaction evidence="13">
        <text>L-2,4-diaminobutanoate + 2-oxoglutarate = L-aspartate 4-semialdehyde + L-glutamate</text>
        <dbReference type="Rhea" id="RHEA:11160"/>
        <dbReference type="ChEBI" id="CHEBI:16810"/>
        <dbReference type="ChEBI" id="CHEBI:29985"/>
        <dbReference type="ChEBI" id="CHEBI:58761"/>
        <dbReference type="ChEBI" id="CHEBI:537519"/>
        <dbReference type="EC" id="2.6.1.76"/>
    </reaction>
</comment>
<evidence type="ECO:0000313" key="14">
    <source>
        <dbReference type="EMBL" id="RIE03252.1"/>
    </source>
</evidence>
<keyword evidence="7 14" id="KW-0032">Aminotransferase</keyword>
<protein>
    <recommendedName>
        <fullName evidence="6">Diaminobutyrate--2-oxoglutarate transaminase</fullName>
        <ecNumber evidence="5">2.6.1.76</ecNumber>
    </recommendedName>
    <alternativeName>
        <fullName evidence="11">DABA aminotransferase</fullName>
    </alternativeName>
    <alternativeName>
        <fullName evidence="12">Diaminobutyrate--2-oxoglutarate aminotransferase</fullName>
    </alternativeName>
    <alternativeName>
        <fullName evidence="10">L-2,4-diaminobutyric acid transaminase</fullName>
    </alternativeName>
</protein>
<comment type="cofactor">
    <cofactor evidence="1">
        <name>pyridoxal 5'-phosphate</name>
        <dbReference type="ChEBI" id="CHEBI:597326"/>
    </cofactor>
</comment>
<dbReference type="EC" id="2.6.1.76" evidence="5"/>
<dbReference type="InterPro" id="IPR015421">
    <property type="entry name" value="PyrdxlP-dep_Trfase_major"/>
</dbReference>
<comment type="pathway">
    <text evidence="3">Amine and polyamine biosynthesis; ectoine biosynthesis; L-ectoine from L-aspartate 4-semialdehyde: step 1/3.</text>
</comment>
<dbReference type="PANTHER" id="PTHR43552">
    <property type="entry name" value="DIAMINOBUTYRATE--2-OXOGLUTARATE AMINOTRANSFERASE"/>
    <property type="match status" value="1"/>
</dbReference>
<dbReference type="PANTHER" id="PTHR43552:SF1">
    <property type="entry name" value="DIAMINOBUTYRATE--2-OXOGLUTARATE AMINOTRANSFERASE"/>
    <property type="match status" value="1"/>
</dbReference>
<accession>A0A398CLY2</accession>
<evidence type="ECO:0000256" key="13">
    <source>
        <dbReference type="ARBA" id="ARBA00049111"/>
    </source>
</evidence>
<evidence type="ECO:0000256" key="9">
    <source>
        <dbReference type="ARBA" id="ARBA00022898"/>
    </source>
</evidence>
<evidence type="ECO:0000256" key="4">
    <source>
        <dbReference type="ARBA" id="ARBA00008954"/>
    </source>
</evidence>
<evidence type="ECO:0000256" key="3">
    <source>
        <dbReference type="ARBA" id="ARBA00004946"/>
    </source>
</evidence>
<gene>
    <name evidence="14" type="ORF">D3H35_12835</name>
</gene>
<comment type="function">
    <text evidence="2">Catalyzes reversively the conversion of L-aspartate beta-semialdehyde (ASA) to L-2,4-diaminobutyrate (DABA) by transamination with L-glutamate.</text>
</comment>
<evidence type="ECO:0000256" key="12">
    <source>
        <dbReference type="ARBA" id="ARBA00031476"/>
    </source>
</evidence>
<comment type="similarity">
    <text evidence="4">Belongs to the class-III pyridoxal-phosphate-dependent aminotransferase family.</text>
</comment>
<evidence type="ECO:0000256" key="10">
    <source>
        <dbReference type="ARBA" id="ARBA00029744"/>
    </source>
</evidence>
<dbReference type="AlphaFoldDB" id="A0A398CLY2"/>
<dbReference type="GO" id="GO:0019491">
    <property type="term" value="P:ectoine biosynthetic process"/>
    <property type="evidence" value="ECO:0007669"/>
    <property type="project" value="UniProtKB-UniPathway"/>
</dbReference>
<comment type="caution">
    <text evidence="14">The sequence shown here is derived from an EMBL/GenBank/DDBJ whole genome shotgun (WGS) entry which is preliminary data.</text>
</comment>
<dbReference type="Pfam" id="PF00202">
    <property type="entry name" value="Aminotran_3"/>
    <property type="match status" value="1"/>
</dbReference>
<reference evidence="14 15" key="1">
    <citation type="submission" date="2018-09" db="EMBL/GenBank/DDBJ databases">
        <title>Cohnella cavernae sp. nov., isolated from a karst cave.</title>
        <authorList>
            <person name="Zhu H."/>
        </authorList>
    </citation>
    <scope>NUCLEOTIDE SEQUENCE [LARGE SCALE GENOMIC DNA]</scope>
    <source>
        <strain evidence="14 15">K2E09-144</strain>
    </source>
</reference>
<dbReference type="InterPro" id="IPR015422">
    <property type="entry name" value="PyrdxlP-dep_Trfase_small"/>
</dbReference>